<dbReference type="InterPro" id="IPR036271">
    <property type="entry name" value="Tet_transcr_reg_TetR-rel_C_sf"/>
</dbReference>
<dbReference type="PANTHER" id="PTHR30055:SF234">
    <property type="entry name" value="HTH-TYPE TRANSCRIPTIONAL REGULATOR BETI"/>
    <property type="match status" value="1"/>
</dbReference>
<sequence>MWRLSLCFDYAVDVTKPLRRDAERNRQRILQAAQEVFAARGVDVMLDDIAHHAGLGVGTVYRRFPTREDLVEALFDSRLEVIVGWAAEAMEDPDPWAGLNRFAERAIAAMADDRGLRDIAFSRAYGRNRVAEVRERLAPVVEALVVRCQQAGVVRPDVGGADLGLIQFMLAALLEYTEPVEPGLWRRYLTLMLDGLRSGTTPLPGAMPDVEAMDRIAENWRPPRRPPADH</sequence>
<dbReference type="SUPFAM" id="SSF46689">
    <property type="entry name" value="Homeodomain-like"/>
    <property type="match status" value="1"/>
</dbReference>
<keyword evidence="3" id="KW-0804">Transcription</keyword>
<evidence type="ECO:0000256" key="3">
    <source>
        <dbReference type="ARBA" id="ARBA00023163"/>
    </source>
</evidence>
<feature type="DNA-binding region" description="H-T-H motif" evidence="4">
    <location>
        <begin position="45"/>
        <end position="64"/>
    </location>
</feature>
<evidence type="ECO:0000256" key="1">
    <source>
        <dbReference type="ARBA" id="ARBA00023015"/>
    </source>
</evidence>
<keyword evidence="7" id="KW-1185">Reference proteome</keyword>
<dbReference type="Pfam" id="PF00440">
    <property type="entry name" value="TetR_N"/>
    <property type="match status" value="1"/>
</dbReference>
<reference evidence="6 7" key="1">
    <citation type="submission" date="2021-01" db="EMBL/GenBank/DDBJ databases">
        <title>Whole genome shotgun sequence of Actinoplanes durhamensis NBRC 14914.</title>
        <authorList>
            <person name="Komaki H."/>
            <person name="Tamura T."/>
        </authorList>
    </citation>
    <scope>NUCLEOTIDE SEQUENCE [LARGE SCALE GENOMIC DNA]</scope>
    <source>
        <strain evidence="6 7">NBRC 14914</strain>
    </source>
</reference>
<evidence type="ECO:0000313" key="7">
    <source>
        <dbReference type="Proteomes" id="UP000637628"/>
    </source>
</evidence>
<evidence type="ECO:0000313" key="6">
    <source>
        <dbReference type="EMBL" id="GIE07960.1"/>
    </source>
</evidence>
<dbReference type="InterPro" id="IPR009057">
    <property type="entry name" value="Homeodomain-like_sf"/>
</dbReference>
<dbReference type="PROSITE" id="PS50977">
    <property type="entry name" value="HTH_TETR_2"/>
    <property type="match status" value="1"/>
</dbReference>
<dbReference type="Pfam" id="PF21597">
    <property type="entry name" value="TetR_C_43"/>
    <property type="match status" value="1"/>
</dbReference>
<proteinExistence type="predicted"/>
<dbReference type="PANTHER" id="PTHR30055">
    <property type="entry name" value="HTH-TYPE TRANSCRIPTIONAL REGULATOR RUTR"/>
    <property type="match status" value="1"/>
</dbReference>
<evidence type="ECO:0000256" key="4">
    <source>
        <dbReference type="PROSITE-ProRule" id="PRU00335"/>
    </source>
</evidence>
<accession>A0ABQ3ZDQ2</accession>
<keyword evidence="1" id="KW-0805">Transcription regulation</keyword>
<name>A0ABQ3ZDQ2_9ACTN</name>
<dbReference type="PRINTS" id="PR00455">
    <property type="entry name" value="HTHTETR"/>
</dbReference>
<keyword evidence="2 4" id="KW-0238">DNA-binding</keyword>
<feature type="domain" description="HTH tetR-type" evidence="5">
    <location>
        <begin position="23"/>
        <end position="82"/>
    </location>
</feature>
<dbReference type="InterPro" id="IPR049445">
    <property type="entry name" value="TetR_SbtR-like_C"/>
</dbReference>
<organism evidence="6 7">
    <name type="scientific">Paractinoplanes durhamensis</name>
    <dbReference type="NCBI Taxonomy" id="113563"/>
    <lineage>
        <taxon>Bacteria</taxon>
        <taxon>Bacillati</taxon>
        <taxon>Actinomycetota</taxon>
        <taxon>Actinomycetes</taxon>
        <taxon>Micromonosporales</taxon>
        <taxon>Micromonosporaceae</taxon>
        <taxon>Paractinoplanes</taxon>
    </lineage>
</organism>
<protein>
    <submittedName>
        <fullName evidence="6">TetR family transcriptional regulator</fullName>
    </submittedName>
</protein>
<dbReference type="EMBL" id="BOML01000094">
    <property type="protein sequence ID" value="GIE07960.1"/>
    <property type="molecule type" value="Genomic_DNA"/>
</dbReference>
<evidence type="ECO:0000259" key="5">
    <source>
        <dbReference type="PROSITE" id="PS50977"/>
    </source>
</evidence>
<evidence type="ECO:0000256" key="2">
    <source>
        <dbReference type="ARBA" id="ARBA00023125"/>
    </source>
</evidence>
<dbReference type="SUPFAM" id="SSF48498">
    <property type="entry name" value="Tetracyclin repressor-like, C-terminal domain"/>
    <property type="match status" value="1"/>
</dbReference>
<dbReference type="Proteomes" id="UP000637628">
    <property type="component" value="Unassembled WGS sequence"/>
</dbReference>
<dbReference type="InterPro" id="IPR050109">
    <property type="entry name" value="HTH-type_TetR-like_transc_reg"/>
</dbReference>
<gene>
    <name evidence="6" type="ORF">Adu01nite_93100</name>
</gene>
<dbReference type="InterPro" id="IPR001647">
    <property type="entry name" value="HTH_TetR"/>
</dbReference>
<dbReference type="Gene3D" id="1.10.357.10">
    <property type="entry name" value="Tetracycline Repressor, domain 2"/>
    <property type="match status" value="1"/>
</dbReference>
<comment type="caution">
    <text evidence="6">The sequence shown here is derived from an EMBL/GenBank/DDBJ whole genome shotgun (WGS) entry which is preliminary data.</text>
</comment>